<sequence>MPIRTPLYNLDVNAREFMPRCDWSRDSRQCSGSSSDSEESFDTEVSLSSSSSEPYAQVHYNQHYIVKPTSGPYLERTCSRCGKPYITDKEYITMERYCYHWGR</sequence>
<feature type="region of interest" description="Disordered" evidence="1">
    <location>
        <begin position="24"/>
        <end position="51"/>
    </location>
</feature>
<reference evidence="2" key="1">
    <citation type="submission" date="2022-03" db="EMBL/GenBank/DDBJ databases">
        <authorList>
            <person name="Sayadi A."/>
        </authorList>
    </citation>
    <scope>NUCLEOTIDE SEQUENCE</scope>
</reference>
<dbReference type="OrthoDB" id="206335at2759"/>
<protein>
    <submittedName>
        <fullName evidence="2">Uncharacterized protein</fullName>
    </submittedName>
</protein>
<evidence type="ECO:0000256" key="1">
    <source>
        <dbReference type="SAM" id="MobiDB-lite"/>
    </source>
</evidence>
<proteinExistence type="predicted"/>
<accession>A0A9P0L6C3</accession>
<dbReference type="Proteomes" id="UP001152888">
    <property type="component" value="Unassembled WGS sequence"/>
</dbReference>
<name>A0A9P0L6C3_ACAOB</name>
<gene>
    <name evidence="2" type="ORF">ACAOBT_LOCUS19126</name>
</gene>
<dbReference type="AlphaFoldDB" id="A0A9P0L6C3"/>
<comment type="caution">
    <text evidence="2">The sequence shown here is derived from an EMBL/GenBank/DDBJ whole genome shotgun (WGS) entry which is preliminary data.</text>
</comment>
<organism evidence="2 3">
    <name type="scientific">Acanthoscelides obtectus</name>
    <name type="common">Bean weevil</name>
    <name type="synonym">Bruchus obtectus</name>
    <dbReference type="NCBI Taxonomy" id="200917"/>
    <lineage>
        <taxon>Eukaryota</taxon>
        <taxon>Metazoa</taxon>
        <taxon>Ecdysozoa</taxon>
        <taxon>Arthropoda</taxon>
        <taxon>Hexapoda</taxon>
        <taxon>Insecta</taxon>
        <taxon>Pterygota</taxon>
        <taxon>Neoptera</taxon>
        <taxon>Endopterygota</taxon>
        <taxon>Coleoptera</taxon>
        <taxon>Polyphaga</taxon>
        <taxon>Cucujiformia</taxon>
        <taxon>Chrysomeloidea</taxon>
        <taxon>Chrysomelidae</taxon>
        <taxon>Bruchinae</taxon>
        <taxon>Bruchini</taxon>
        <taxon>Acanthoscelides</taxon>
    </lineage>
</organism>
<keyword evidence="3" id="KW-1185">Reference proteome</keyword>
<dbReference type="EMBL" id="CAKOFQ010007067">
    <property type="protein sequence ID" value="CAH1989610.1"/>
    <property type="molecule type" value="Genomic_DNA"/>
</dbReference>
<evidence type="ECO:0000313" key="2">
    <source>
        <dbReference type="EMBL" id="CAH1989610.1"/>
    </source>
</evidence>
<evidence type="ECO:0000313" key="3">
    <source>
        <dbReference type="Proteomes" id="UP001152888"/>
    </source>
</evidence>